<dbReference type="EMBL" id="CAADFT010000007">
    <property type="protein sequence ID" value="VFK40450.1"/>
    <property type="molecule type" value="Genomic_DNA"/>
</dbReference>
<reference evidence="1" key="1">
    <citation type="submission" date="2019-02" db="EMBL/GenBank/DDBJ databases">
        <authorList>
            <person name="Gruber-Vodicka R. H."/>
            <person name="Seah K. B. B."/>
        </authorList>
    </citation>
    <scope>NUCLEOTIDE SEQUENCE</scope>
    <source>
        <strain evidence="1">BECK_BZ125</strain>
    </source>
</reference>
<organism evidence="1">
    <name type="scientific">Candidatus Kentrum sp. TC</name>
    <dbReference type="NCBI Taxonomy" id="2126339"/>
    <lineage>
        <taxon>Bacteria</taxon>
        <taxon>Pseudomonadati</taxon>
        <taxon>Pseudomonadota</taxon>
        <taxon>Gammaproteobacteria</taxon>
        <taxon>Candidatus Kentrum</taxon>
    </lineage>
</organism>
<proteinExistence type="predicted"/>
<sequence>MIFNRFLYCFTVIFGLWQRFMERVLTETNVIERFTADYFSFEPDSPWNPYLSTVIEQILMYRKNIFPETCSEGA</sequence>
<name>A0A450YFY0_9GAMM</name>
<accession>A0A450YFY0</accession>
<gene>
    <name evidence="1" type="ORF">BECKTC1821E_GA0114239_100747</name>
</gene>
<protein>
    <submittedName>
        <fullName evidence="1">Uncharacterized protein</fullName>
    </submittedName>
</protein>
<evidence type="ECO:0000313" key="1">
    <source>
        <dbReference type="EMBL" id="VFK40450.1"/>
    </source>
</evidence>
<dbReference type="AlphaFoldDB" id="A0A450YFY0"/>